<dbReference type="EMBL" id="LBBL01000253">
    <property type="protein sequence ID" value="KKF93330.1"/>
    <property type="molecule type" value="Genomic_DNA"/>
</dbReference>
<proteinExistence type="predicted"/>
<dbReference type="Proteomes" id="UP000034841">
    <property type="component" value="Unassembled WGS sequence"/>
</dbReference>
<dbReference type="AlphaFoldDB" id="A0A0F8B175"/>
<dbReference type="InterPro" id="IPR032710">
    <property type="entry name" value="NTF2-like_dom_sf"/>
</dbReference>
<accession>A0A0F8B175</accession>
<sequence length="315" mass="35535">MASRFGPLLVARPAFAGSRATAATVLPPFTALSVRWNSGYSRESGQMNKRMQAQARTSKSPVVEQRSRMEMMDGRAKDMLMPGTFIALPFNKLSWGDLPKYQWERCKNWAQNYFYRLSLSWASKPGIFKPAVLKYESRSQLVQTALSLQRDVNVAMASGDEAALRRLCGMVLYGSFAAALARRRPRETYSWERQQLHGSPAVVSSRLMQMPTDNGSLRQMVVVRIASTQVLGRVDPLSGSVIEDSKKVHRKSENLMMFRAIDSRSYEKGAWYLYGYLPDTTPEAWLQDAAHMEALQMQAVKQYKETRGKKAAAGR</sequence>
<evidence type="ECO:0000313" key="1">
    <source>
        <dbReference type="EMBL" id="KKF93330.1"/>
    </source>
</evidence>
<organism evidence="1 2">
    <name type="scientific">Ceratocystis fimbriata f. sp. platani</name>
    <dbReference type="NCBI Taxonomy" id="88771"/>
    <lineage>
        <taxon>Eukaryota</taxon>
        <taxon>Fungi</taxon>
        <taxon>Dikarya</taxon>
        <taxon>Ascomycota</taxon>
        <taxon>Pezizomycotina</taxon>
        <taxon>Sordariomycetes</taxon>
        <taxon>Hypocreomycetidae</taxon>
        <taxon>Microascales</taxon>
        <taxon>Ceratocystidaceae</taxon>
        <taxon>Ceratocystis</taxon>
    </lineage>
</organism>
<evidence type="ECO:0000313" key="2">
    <source>
        <dbReference type="Proteomes" id="UP000034841"/>
    </source>
</evidence>
<dbReference type="OrthoDB" id="19619at2759"/>
<comment type="caution">
    <text evidence="1">The sequence shown here is derived from an EMBL/GenBank/DDBJ whole genome shotgun (WGS) entry which is preliminary data.</text>
</comment>
<dbReference type="SUPFAM" id="SSF54427">
    <property type="entry name" value="NTF2-like"/>
    <property type="match status" value="1"/>
</dbReference>
<dbReference type="Gene3D" id="3.10.450.240">
    <property type="match status" value="1"/>
</dbReference>
<reference evidence="1 2" key="1">
    <citation type="submission" date="2015-04" db="EMBL/GenBank/DDBJ databases">
        <title>Genome sequence of Ceratocystis platani, a major pathogen of plane trees.</title>
        <authorList>
            <person name="Belbahri L."/>
        </authorList>
    </citation>
    <scope>NUCLEOTIDE SEQUENCE [LARGE SCALE GENOMIC DNA]</scope>
    <source>
        <strain evidence="1 2">CFO</strain>
    </source>
</reference>
<keyword evidence="2" id="KW-1185">Reference proteome</keyword>
<gene>
    <name evidence="1" type="ORF">CFO_g4318</name>
</gene>
<name>A0A0F8B175_CERFI</name>
<protein>
    <submittedName>
        <fullName evidence="1">Uncharacterized protein</fullName>
    </submittedName>
</protein>